<proteinExistence type="predicted"/>
<keyword evidence="2" id="KW-1185">Reference proteome</keyword>
<reference evidence="1 2" key="1">
    <citation type="submission" date="2020-12" db="EMBL/GenBank/DDBJ databases">
        <title>FDA dAtabase for Regulatory Grade micrObial Sequences (FDA-ARGOS): Supporting development and validation of Infectious Disease Dx tests.</title>
        <authorList>
            <person name="Sproer C."/>
            <person name="Gronow S."/>
            <person name="Severitt S."/>
            <person name="Schroder I."/>
            <person name="Tallon L."/>
            <person name="Sadzewicz L."/>
            <person name="Zhao X."/>
            <person name="Boylan J."/>
            <person name="Ott S."/>
            <person name="Bowen H."/>
            <person name="Vavikolanu K."/>
            <person name="Mehta A."/>
            <person name="Aluvathingal J."/>
            <person name="Nadendla S."/>
            <person name="Lowell S."/>
            <person name="Myers T."/>
            <person name="Yan Y."/>
            <person name="Sichtig H."/>
        </authorList>
    </citation>
    <scope>NUCLEOTIDE SEQUENCE [LARGE SCALE GENOMIC DNA]</scope>
    <source>
        <strain evidence="1 2">FDAARGOS_986</strain>
    </source>
</reference>
<dbReference type="Proteomes" id="UP000595481">
    <property type="component" value="Chromosome"/>
</dbReference>
<dbReference type="EMBL" id="CP066092">
    <property type="protein sequence ID" value="QQB21797.1"/>
    <property type="molecule type" value="Genomic_DNA"/>
</dbReference>
<name>A0A7T4ADG2_AERJA</name>
<evidence type="ECO:0000313" key="1">
    <source>
        <dbReference type="EMBL" id="QQB21797.1"/>
    </source>
</evidence>
<organism evidence="1 2">
    <name type="scientific">Aeromonas jandaei</name>
    <dbReference type="NCBI Taxonomy" id="650"/>
    <lineage>
        <taxon>Bacteria</taxon>
        <taxon>Pseudomonadati</taxon>
        <taxon>Pseudomonadota</taxon>
        <taxon>Gammaproteobacteria</taxon>
        <taxon>Aeromonadales</taxon>
        <taxon>Aeromonadaceae</taxon>
        <taxon>Aeromonas</taxon>
    </lineage>
</organism>
<dbReference type="RefSeq" id="WP_042031943.1">
    <property type="nucleotide sequence ID" value="NZ_CAWMFX010000032.1"/>
</dbReference>
<protein>
    <submittedName>
        <fullName evidence="1">Uncharacterized protein</fullName>
    </submittedName>
</protein>
<gene>
    <name evidence="1" type="ORF">I6H43_09900</name>
</gene>
<accession>A0A7T4ADG2</accession>
<sequence length="64" mass="7291">MVEFILFFDARSRSGCSTASQMLLDGNTDLQRNRGDDEACDYMIREAVRLADEWNNPVCNDNPC</sequence>
<dbReference type="GeneID" id="69551594"/>
<evidence type="ECO:0000313" key="2">
    <source>
        <dbReference type="Proteomes" id="UP000595481"/>
    </source>
</evidence>